<dbReference type="Gene3D" id="1.10.150.240">
    <property type="entry name" value="Putative phosphatase, domain 2"/>
    <property type="match status" value="1"/>
</dbReference>
<organism evidence="5 6">
    <name type="scientific">Kaistia soli DSM 19436</name>
    <dbReference type="NCBI Taxonomy" id="1122133"/>
    <lineage>
        <taxon>Bacteria</taxon>
        <taxon>Pseudomonadati</taxon>
        <taxon>Pseudomonadota</taxon>
        <taxon>Alphaproteobacteria</taxon>
        <taxon>Hyphomicrobiales</taxon>
        <taxon>Kaistiaceae</taxon>
        <taxon>Kaistia</taxon>
    </lineage>
</organism>
<dbReference type="EMBL" id="FQUP01000001">
    <property type="protein sequence ID" value="SHE79751.1"/>
    <property type="molecule type" value="Genomic_DNA"/>
</dbReference>
<evidence type="ECO:0000313" key="5">
    <source>
        <dbReference type="EMBL" id="SHE79751.1"/>
    </source>
</evidence>
<dbReference type="RefSeq" id="WP_073051595.1">
    <property type="nucleotide sequence ID" value="NZ_FQUP01000001.1"/>
</dbReference>
<dbReference type="PANTHER" id="PTHR46193">
    <property type="entry name" value="6-PHOSPHOGLUCONATE PHOSPHATASE"/>
    <property type="match status" value="1"/>
</dbReference>
<gene>
    <name evidence="5" type="ORF">SAMN02745157_0959</name>
</gene>
<evidence type="ECO:0000256" key="3">
    <source>
        <dbReference type="ARBA" id="ARBA00022723"/>
    </source>
</evidence>
<dbReference type="CDD" id="cd07526">
    <property type="entry name" value="HAD_BPGM_like"/>
    <property type="match status" value="1"/>
</dbReference>
<name>A0A1M4WEN7_9HYPH</name>
<dbReference type="GO" id="GO:0003824">
    <property type="term" value="F:catalytic activity"/>
    <property type="evidence" value="ECO:0007669"/>
    <property type="project" value="UniProtKB-ARBA"/>
</dbReference>
<dbReference type="SFLD" id="SFLDG01129">
    <property type="entry name" value="C1.5:_HAD__Beta-PGM__Phosphata"/>
    <property type="match status" value="1"/>
</dbReference>
<comment type="similarity">
    <text evidence="2">Belongs to the HAD-like hydrolase superfamily. CbbY/CbbZ/Gph/YieH family.</text>
</comment>
<dbReference type="OrthoDB" id="9797743at2"/>
<dbReference type="STRING" id="1122133.SAMN02745157_0959"/>
<accession>A0A1M4WEN7</accession>
<dbReference type="InterPro" id="IPR023214">
    <property type="entry name" value="HAD_sf"/>
</dbReference>
<keyword evidence="4" id="KW-0460">Magnesium</keyword>
<evidence type="ECO:0000313" key="6">
    <source>
        <dbReference type="Proteomes" id="UP000184485"/>
    </source>
</evidence>
<reference evidence="5 6" key="1">
    <citation type="submission" date="2016-11" db="EMBL/GenBank/DDBJ databases">
        <authorList>
            <person name="Jaros S."/>
            <person name="Januszkiewicz K."/>
            <person name="Wedrychowicz H."/>
        </authorList>
    </citation>
    <scope>NUCLEOTIDE SEQUENCE [LARGE SCALE GENOMIC DNA]</scope>
    <source>
        <strain evidence="5 6">DSM 19436</strain>
    </source>
</reference>
<evidence type="ECO:0000256" key="1">
    <source>
        <dbReference type="ARBA" id="ARBA00001946"/>
    </source>
</evidence>
<evidence type="ECO:0000256" key="4">
    <source>
        <dbReference type="ARBA" id="ARBA00022842"/>
    </source>
</evidence>
<proteinExistence type="inferred from homology"/>
<dbReference type="SFLD" id="SFLDS00003">
    <property type="entry name" value="Haloacid_Dehalogenase"/>
    <property type="match status" value="1"/>
</dbReference>
<dbReference type="InterPro" id="IPR006439">
    <property type="entry name" value="HAD-SF_hydro_IA"/>
</dbReference>
<protein>
    <submittedName>
        <fullName evidence="5">Haloacid dehalogenase superfamily, subfamily IA, variant 3 with third motif having DD or ED</fullName>
    </submittedName>
</protein>
<dbReference type="Pfam" id="PF00702">
    <property type="entry name" value="Hydrolase"/>
    <property type="match status" value="1"/>
</dbReference>
<dbReference type="NCBIfam" id="TIGR01509">
    <property type="entry name" value="HAD-SF-IA-v3"/>
    <property type="match status" value="1"/>
</dbReference>
<sequence length="227" mass="24161">MAPEVSAALQPYDLVIFDCDGVLIDSEFLACRIDAEELTRLGYPITMEEVVLRFTGLSAGSMRIAVEADWGQKLPDDFDDVLQARIKDGYRRELQAIDGIDALLAGLAQPFCVASSSQPEKLRLGLELTGLWPRFHPNIFSASMVKNGKPAPDLFLHAASAMGHAPHRCVVVEDSLAGVAAGIAAGMQVIGFTGGRHCSPGHGDRLRDAGATFLAQSASEIGSILAV</sequence>
<dbReference type="AlphaFoldDB" id="A0A1M4WEN7"/>
<dbReference type="GO" id="GO:0046872">
    <property type="term" value="F:metal ion binding"/>
    <property type="evidence" value="ECO:0007669"/>
    <property type="project" value="UniProtKB-KW"/>
</dbReference>
<keyword evidence="3" id="KW-0479">Metal-binding</keyword>
<keyword evidence="6" id="KW-1185">Reference proteome</keyword>
<dbReference type="PANTHER" id="PTHR46193:SF10">
    <property type="entry name" value="6-PHOSPHOGLUCONATE PHOSPHATASE"/>
    <property type="match status" value="1"/>
</dbReference>
<dbReference type="InterPro" id="IPR051600">
    <property type="entry name" value="Beta-PGM-like"/>
</dbReference>
<dbReference type="Proteomes" id="UP000184485">
    <property type="component" value="Unassembled WGS sequence"/>
</dbReference>
<dbReference type="SUPFAM" id="SSF56784">
    <property type="entry name" value="HAD-like"/>
    <property type="match status" value="1"/>
</dbReference>
<comment type="cofactor">
    <cofactor evidence="1">
        <name>Mg(2+)</name>
        <dbReference type="ChEBI" id="CHEBI:18420"/>
    </cofactor>
</comment>
<evidence type="ECO:0000256" key="2">
    <source>
        <dbReference type="ARBA" id="ARBA00006171"/>
    </source>
</evidence>
<dbReference type="Gene3D" id="3.40.50.1000">
    <property type="entry name" value="HAD superfamily/HAD-like"/>
    <property type="match status" value="1"/>
</dbReference>
<dbReference type="InterPro" id="IPR023198">
    <property type="entry name" value="PGP-like_dom2"/>
</dbReference>
<dbReference type="InterPro" id="IPR036412">
    <property type="entry name" value="HAD-like_sf"/>
</dbReference>